<evidence type="ECO:0000313" key="2">
    <source>
        <dbReference type="Proteomes" id="UP000737171"/>
    </source>
</evidence>
<name>A0ABX2ETT2_9BURK</name>
<accession>A0ABX2ETT2</accession>
<keyword evidence="2" id="KW-1185">Reference proteome</keyword>
<dbReference type="EMBL" id="JABRWJ010000018">
    <property type="protein sequence ID" value="NRF72124.1"/>
    <property type="molecule type" value="Genomic_DNA"/>
</dbReference>
<sequence>MDLAFLVPRTELTSLLEVVRRKYGGYHVLDHWRQGEFHHDVVLQVEHPHPDIPGRVLVLGTNCNGGIKEVLCFADLPDRWALWHYRCPENPEFSGELPSLLGSARTKIWYDPCGLLGEDGPSELRPEYRQRMRGGGWCASEAMPPERGQGQE</sequence>
<evidence type="ECO:0000313" key="1">
    <source>
        <dbReference type="EMBL" id="NRF72124.1"/>
    </source>
</evidence>
<comment type="caution">
    <text evidence="1">The sequence shown here is derived from an EMBL/GenBank/DDBJ whole genome shotgun (WGS) entry which is preliminary data.</text>
</comment>
<proteinExistence type="predicted"/>
<organism evidence="1 2">
    <name type="scientific">Pseudaquabacterium terrae</name>
    <dbReference type="NCBI Taxonomy" id="2732868"/>
    <lineage>
        <taxon>Bacteria</taxon>
        <taxon>Pseudomonadati</taxon>
        <taxon>Pseudomonadota</taxon>
        <taxon>Betaproteobacteria</taxon>
        <taxon>Burkholderiales</taxon>
        <taxon>Sphaerotilaceae</taxon>
        <taxon>Pseudaquabacterium</taxon>
    </lineage>
</organism>
<dbReference type="Proteomes" id="UP000737171">
    <property type="component" value="Unassembled WGS sequence"/>
</dbReference>
<reference evidence="1 2" key="1">
    <citation type="submission" date="2020-05" db="EMBL/GenBank/DDBJ databases">
        <title>Aquincola sp. isolate from soil.</title>
        <authorList>
            <person name="Han J."/>
            <person name="Kim D.-U."/>
        </authorList>
    </citation>
    <scope>NUCLEOTIDE SEQUENCE [LARGE SCALE GENOMIC DNA]</scope>
    <source>
        <strain evidence="1 2">S2</strain>
    </source>
</reference>
<gene>
    <name evidence="1" type="ORF">HLB44_34585</name>
</gene>
<protein>
    <submittedName>
        <fullName evidence="1">Uncharacterized protein</fullName>
    </submittedName>
</protein>
<dbReference type="RefSeq" id="WP_173134760.1">
    <property type="nucleotide sequence ID" value="NZ_JABRWJ010000018.1"/>
</dbReference>